<dbReference type="Pfam" id="PF00535">
    <property type="entry name" value="Glycos_transf_2"/>
    <property type="match status" value="1"/>
</dbReference>
<sequence>MAAPERVLVITPTYDELESLPVTLARLRAAVPWADVLVVDDGSPDGTGDLADRIAATDPAVHVLHRPRKSGLGGAYTAGFTWGLQRGYQVLVEMDADGSHAPEQLVSLLAAVGVRRAVGGEGPSGGPSGGSREGEESLGGADLALGSRWVPGGRVVDWPLTRQLLSRGGNTWARWAMGVPLRDATGGYRAYRARALHAVDLPSVRSEGYCYQLDLAARVVRAGLPVVEVPITFTERAAGASKMSRAIVVEALWRTTAWGARRRADQLLALAGRARTRRRAGLPR</sequence>
<dbReference type="SUPFAM" id="SSF53448">
    <property type="entry name" value="Nucleotide-diphospho-sugar transferases"/>
    <property type="match status" value="1"/>
</dbReference>
<keyword evidence="2" id="KW-0328">Glycosyltransferase</keyword>
<evidence type="ECO:0000256" key="4">
    <source>
        <dbReference type="SAM" id="MobiDB-lite"/>
    </source>
</evidence>
<feature type="domain" description="Glycosyltransferase 2-like" evidence="5">
    <location>
        <begin position="9"/>
        <end position="113"/>
    </location>
</feature>
<reference evidence="6 7" key="1">
    <citation type="submission" date="2019-07" db="EMBL/GenBank/DDBJ databases">
        <title>Quadrisphaera sp. strain DD2A genome sequencing and assembly.</title>
        <authorList>
            <person name="Kim I."/>
        </authorList>
    </citation>
    <scope>NUCLEOTIDE SEQUENCE [LARGE SCALE GENOMIC DNA]</scope>
    <source>
        <strain evidence="6 7">DD2A</strain>
    </source>
</reference>
<dbReference type="AlphaFoldDB" id="A0A5C8ZH49"/>
<comment type="caution">
    <text evidence="6">The sequence shown here is derived from an EMBL/GenBank/DDBJ whole genome shotgun (WGS) entry which is preliminary data.</text>
</comment>
<dbReference type="InterPro" id="IPR001173">
    <property type="entry name" value="Glyco_trans_2-like"/>
</dbReference>
<dbReference type="Proteomes" id="UP000321234">
    <property type="component" value="Unassembled WGS sequence"/>
</dbReference>
<gene>
    <name evidence="6" type="ORF">FMM08_07795</name>
</gene>
<feature type="region of interest" description="Disordered" evidence="4">
    <location>
        <begin position="119"/>
        <end position="138"/>
    </location>
</feature>
<evidence type="ECO:0000259" key="5">
    <source>
        <dbReference type="Pfam" id="PF00535"/>
    </source>
</evidence>
<feature type="compositionally biased region" description="Gly residues" evidence="4">
    <location>
        <begin position="119"/>
        <end position="131"/>
    </location>
</feature>
<comment type="similarity">
    <text evidence="1">Belongs to the glycosyltransferase 2 family.</text>
</comment>
<dbReference type="InterPro" id="IPR039528">
    <property type="entry name" value="DPM1-like"/>
</dbReference>
<organism evidence="6 7">
    <name type="scientific">Quadrisphaera setariae</name>
    <dbReference type="NCBI Taxonomy" id="2593304"/>
    <lineage>
        <taxon>Bacteria</taxon>
        <taxon>Bacillati</taxon>
        <taxon>Actinomycetota</taxon>
        <taxon>Actinomycetes</taxon>
        <taxon>Kineosporiales</taxon>
        <taxon>Kineosporiaceae</taxon>
        <taxon>Quadrisphaera</taxon>
    </lineage>
</organism>
<evidence type="ECO:0000256" key="3">
    <source>
        <dbReference type="ARBA" id="ARBA00022679"/>
    </source>
</evidence>
<dbReference type="Gene3D" id="3.90.550.10">
    <property type="entry name" value="Spore Coat Polysaccharide Biosynthesis Protein SpsA, Chain A"/>
    <property type="match status" value="1"/>
</dbReference>
<keyword evidence="7" id="KW-1185">Reference proteome</keyword>
<dbReference type="GO" id="GO:0009247">
    <property type="term" value="P:glycolipid biosynthetic process"/>
    <property type="evidence" value="ECO:0007669"/>
    <property type="project" value="TreeGrafter"/>
</dbReference>
<dbReference type="GO" id="GO:0004582">
    <property type="term" value="F:dolichyl-phosphate beta-D-mannosyltransferase activity"/>
    <property type="evidence" value="ECO:0007669"/>
    <property type="project" value="InterPro"/>
</dbReference>
<dbReference type="EMBL" id="VKAC01000004">
    <property type="protein sequence ID" value="TXR56874.1"/>
    <property type="molecule type" value="Genomic_DNA"/>
</dbReference>
<evidence type="ECO:0000256" key="2">
    <source>
        <dbReference type="ARBA" id="ARBA00022676"/>
    </source>
</evidence>
<keyword evidence="3" id="KW-0808">Transferase</keyword>
<accession>A0A5C8ZH49</accession>
<dbReference type="PANTHER" id="PTHR43398:SF1">
    <property type="entry name" value="DOLICHOL-PHOSPHATE MANNOSYLTRANSFERASE SUBUNIT 1"/>
    <property type="match status" value="1"/>
</dbReference>
<dbReference type="InterPro" id="IPR029044">
    <property type="entry name" value="Nucleotide-diphossugar_trans"/>
</dbReference>
<proteinExistence type="inferred from homology"/>
<evidence type="ECO:0000313" key="6">
    <source>
        <dbReference type="EMBL" id="TXR56874.1"/>
    </source>
</evidence>
<dbReference type="GO" id="GO:0016020">
    <property type="term" value="C:membrane"/>
    <property type="evidence" value="ECO:0007669"/>
    <property type="project" value="GOC"/>
</dbReference>
<dbReference type="CDD" id="cd06442">
    <property type="entry name" value="DPM1_like"/>
    <property type="match status" value="1"/>
</dbReference>
<protein>
    <submittedName>
        <fullName evidence="6">Polyprenol monophosphomannose synthase</fullName>
    </submittedName>
</protein>
<evidence type="ECO:0000256" key="1">
    <source>
        <dbReference type="ARBA" id="ARBA00006739"/>
    </source>
</evidence>
<name>A0A5C8ZH49_9ACTN</name>
<dbReference type="OrthoDB" id="9810303at2"/>
<dbReference type="PANTHER" id="PTHR43398">
    <property type="entry name" value="DOLICHOL-PHOSPHATE MANNOSYLTRANSFERASE SUBUNIT 1"/>
    <property type="match status" value="1"/>
</dbReference>
<dbReference type="RefSeq" id="WP_147926003.1">
    <property type="nucleotide sequence ID" value="NZ_VKAC01000004.1"/>
</dbReference>
<evidence type="ECO:0000313" key="7">
    <source>
        <dbReference type="Proteomes" id="UP000321234"/>
    </source>
</evidence>